<dbReference type="GeneID" id="10399766"/>
<gene>
    <name evidence="2" type="ORF">LAU_0183</name>
</gene>
<evidence type="ECO:0000313" key="3">
    <source>
        <dbReference type="Proteomes" id="UP000203366"/>
    </source>
</evidence>
<evidence type="ECO:0000313" key="2">
    <source>
        <dbReference type="EMBL" id="AEA07034.1"/>
    </source>
</evidence>
<dbReference type="GO" id="GO:0003688">
    <property type="term" value="F:DNA replication origin binding"/>
    <property type="evidence" value="ECO:0007669"/>
    <property type="project" value="InterPro"/>
</dbReference>
<dbReference type="InterPro" id="IPR027417">
    <property type="entry name" value="P-loop_NTPase"/>
</dbReference>
<dbReference type="Gene3D" id="3.40.50.300">
    <property type="entry name" value="P-loop containing nucleotide triphosphate hydrolases"/>
    <property type="match status" value="1"/>
</dbReference>
<dbReference type="OrthoDB" id="746at10239"/>
<dbReference type="GO" id="GO:0005524">
    <property type="term" value="F:ATP binding"/>
    <property type="evidence" value="ECO:0007669"/>
    <property type="project" value="InterPro"/>
</dbReference>
<dbReference type="RefSeq" id="YP_004347146.1">
    <property type="nucleotide sequence ID" value="NC_015326.1"/>
</dbReference>
<dbReference type="SUPFAM" id="SSF52540">
    <property type="entry name" value="P-loop containing nucleoside triphosphate hydrolases"/>
    <property type="match status" value="1"/>
</dbReference>
<keyword evidence="3" id="KW-1185">Reference proteome</keyword>
<name>F2WLB1_9VIRU</name>
<feature type="domain" description="Replication origin-binding protein" evidence="1">
    <location>
        <begin position="491"/>
        <end position="622"/>
    </location>
</feature>
<dbReference type="EMBL" id="HQ113105">
    <property type="protein sequence ID" value="AEA07034.1"/>
    <property type="molecule type" value="Genomic_DNA"/>
</dbReference>
<dbReference type="KEGG" id="vg:10399766"/>
<organism evidence="2 3">
    <name type="scientific">Lausannevirus</name>
    <dbReference type="NCBI Taxonomy" id="999883"/>
    <lineage>
        <taxon>Viruses</taxon>
        <taxon>Varidnaviria</taxon>
        <taxon>Bamfordvirae</taxon>
        <taxon>Nucleocytoviricota</taxon>
        <taxon>Megaviricetes</taxon>
        <taxon>Pimascovirales</taxon>
        <taxon>Pimascovirales incertae sedis</taxon>
        <taxon>Marseilleviridae</taxon>
        <taxon>Losannavirus</taxon>
        <taxon>Losannavirus lausannense</taxon>
    </lineage>
</organism>
<protein>
    <submittedName>
        <fullName evidence="2">Putative replication origin-binding protein</fullName>
    </submittedName>
</protein>
<sequence length="1104" mass="128433">MSMSLAVHRLTQTTNSTTFSSYTRFYPKTFGEDKLSCPLCNFSGTSKGDLRKHYVGSFHRLKFEQETKKSAVVSLEWERKEGETERHWEIRTNLLENIGLPPQYLKTTLIKGFPAFSHSLPREHSLSWHSRTSRGEILPKPLQFAISYGEAIGHEMFCAYETSKKSRVFLSFPTFEEFWKVYISMEENAKRLHELFLPGHPTREIFDLETDMYPEGTFNERDIFEIFSKARKEFEPETDFRLFCLTSSGKEEEKFKFSIHILTDRMWNDLETMGEMFREFVKFLSVRKEYSILVELLDKGIYKKNQTIRAPWSTKSGSKRILLPLDDDIDPREYFATAHTHKFIAPDFANVVEQPKLPKEQVFEASDDFEEFLFDYCEGELDNCFDVTREGNSWRLQRREGCPCICPVCDREHEKDNMFAFEREGKLFIGCFRAEKGENTKLILKRPDAKRTAHRSLAIKKPKTDIPCLEADEVYNSASVSDFIKREGVATLIVSAMGTGKTRALVRYLSQFPDKSVLFVTYRRSLAKELWSKLEGFVHYDDVSGNMNQKRLVVQVDSLYRVTKPYYDIVVCDEATYTTSRLVRGISNTQECWSALKHYIKTAKESWFLDKNMTSSITDALQRLGVPTFVAKNEYKAHTHRTCFVSSDFVEFKESLLEDLVSGLKICFTSSSKKKLRVVCKEAEILGHSVLWYTGEGKSEDVWLENWKDYDLVAYSPTISAGVSYEERHFDKVYGFFTSRSCCAEECEQMLFRVRDIAKNEMIVCFDSASQKVPTTRKEVRDYLRARNGCSKSIPCLKWDRKTPGCPLKMSNVFTRLYVDTMVQENMSKKNISSCLLSLLKEQGVRILTSERRLSIDDKLEAVIKTKETVADIKHEDIAGISRAEKISDEEFEKLCSLRERTKEQNFKIQKWLMAHRFEMEQEDITYEFVSTYKGLEKQFFNQRLAFEGTKEQQDTKLRMMADEKNTKKQDFSEIEKLHESLTLEKVVYAKRLLKLLGFEDVCEANKIKSSEMASRIKNAREVVMKSKNFQVLFGNVSKEENLFMRWANGVLKKMFGCYIGRTSRRKNAKWHLLFSAPWNHNGKTPETKAKVSEGTKIPVVWKT</sequence>
<dbReference type="GO" id="GO:0006260">
    <property type="term" value="P:DNA replication"/>
    <property type="evidence" value="ECO:0007669"/>
    <property type="project" value="InterPro"/>
</dbReference>
<evidence type="ECO:0000259" key="1">
    <source>
        <dbReference type="Pfam" id="PF02399"/>
    </source>
</evidence>
<dbReference type="Proteomes" id="UP000203366">
    <property type="component" value="Segment"/>
</dbReference>
<reference evidence="2 3" key="1">
    <citation type="journal article" date="2011" name="Environ. Microbiol.">
        <title>Lausannevirus, a giant amoebal virus encoding histone doublets.</title>
        <authorList>
            <person name="Thomas V."/>
            <person name="Bertelli C."/>
            <person name="Collyn F."/>
            <person name="Casson N."/>
            <person name="Telenti A."/>
            <person name="Goesmann A."/>
            <person name="Croxatto A."/>
            <person name="Greub G."/>
        </authorList>
    </citation>
    <scope>NUCLEOTIDE SEQUENCE [LARGE SCALE GENOMIC DNA]</scope>
    <source>
        <strain evidence="2">7715</strain>
    </source>
</reference>
<proteinExistence type="predicted"/>
<feature type="domain" description="Replication origin-binding protein" evidence="1">
    <location>
        <begin position="645"/>
        <end position="770"/>
    </location>
</feature>
<accession>F2WLB1</accession>
<dbReference type="InterPro" id="IPR003450">
    <property type="entry name" value="Replication_origin-bd"/>
</dbReference>
<dbReference type="Pfam" id="PF02399">
    <property type="entry name" value="Herpes_ori_bp"/>
    <property type="match status" value="2"/>
</dbReference>